<protein>
    <recommendedName>
        <fullName evidence="3">Reverse transcriptase domain-containing protein</fullName>
    </recommendedName>
</protein>
<reference evidence="1 2" key="1">
    <citation type="submission" date="2018-07" db="EMBL/GenBank/DDBJ databases">
        <title>A high quality draft genome assembly of the barn swallow (H. rustica rustica).</title>
        <authorList>
            <person name="Formenti G."/>
            <person name="Chiara M."/>
            <person name="Poveda L."/>
            <person name="Francoijs K.-J."/>
            <person name="Bonisoli-Alquati A."/>
            <person name="Canova L."/>
            <person name="Gianfranceschi L."/>
            <person name="Horner D.S."/>
            <person name="Saino N."/>
        </authorList>
    </citation>
    <scope>NUCLEOTIDE SEQUENCE [LARGE SCALE GENOMIC DNA]</scope>
    <source>
        <strain evidence="1">Chelidonia</strain>
        <tissue evidence="1">Blood</tissue>
    </source>
</reference>
<keyword evidence="2" id="KW-1185">Reference proteome</keyword>
<sequence>MEQILLEAILKHMENGNMIQDSHHSFTKSKSCVTNSVAFYGGATTSVDKGRAADAIYLDFCNAFDMVTLSILLSKLGREGFEEWTVRG</sequence>
<name>A0A3M0JWP0_HIRRU</name>
<evidence type="ECO:0008006" key="3">
    <source>
        <dbReference type="Google" id="ProtNLM"/>
    </source>
</evidence>
<dbReference type="EMBL" id="QRBI01000123">
    <property type="protein sequence ID" value="RMC05433.1"/>
    <property type="molecule type" value="Genomic_DNA"/>
</dbReference>
<dbReference type="Proteomes" id="UP000269221">
    <property type="component" value="Unassembled WGS sequence"/>
</dbReference>
<accession>A0A3M0JWP0</accession>
<proteinExistence type="predicted"/>
<evidence type="ECO:0000313" key="1">
    <source>
        <dbReference type="EMBL" id="RMC05433.1"/>
    </source>
</evidence>
<organism evidence="1 2">
    <name type="scientific">Hirundo rustica rustica</name>
    <dbReference type="NCBI Taxonomy" id="333673"/>
    <lineage>
        <taxon>Eukaryota</taxon>
        <taxon>Metazoa</taxon>
        <taxon>Chordata</taxon>
        <taxon>Craniata</taxon>
        <taxon>Vertebrata</taxon>
        <taxon>Euteleostomi</taxon>
        <taxon>Archelosauria</taxon>
        <taxon>Archosauria</taxon>
        <taxon>Dinosauria</taxon>
        <taxon>Saurischia</taxon>
        <taxon>Theropoda</taxon>
        <taxon>Coelurosauria</taxon>
        <taxon>Aves</taxon>
        <taxon>Neognathae</taxon>
        <taxon>Neoaves</taxon>
        <taxon>Telluraves</taxon>
        <taxon>Australaves</taxon>
        <taxon>Passeriformes</taxon>
        <taxon>Sylvioidea</taxon>
        <taxon>Hirundinidae</taxon>
        <taxon>Hirundo</taxon>
    </lineage>
</organism>
<dbReference type="STRING" id="333673.A0A3M0JWP0"/>
<dbReference type="AlphaFoldDB" id="A0A3M0JWP0"/>
<gene>
    <name evidence="1" type="ORF">DUI87_18625</name>
</gene>
<dbReference type="OrthoDB" id="9215396at2759"/>
<evidence type="ECO:0000313" key="2">
    <source>
        <dbReference type="Proteomes" id="UP000269221"/>
    </source>
</evidence>
<comment type="caution">
    <text evidence="1">The sequence shown here is derived from an EMBL/GenBank/DDBJ whole genome shotgun (WGS) entry which is preliminary data.</text>
</comment>